<evidence type="ECO:0008006" key="3">
    <source>
        <dbReference type="Google" id="ProtNLM"/>
    </source>
</evidence>
<accession>A0ABP7KCJ0</accession>
<gene>
    <name evidence="1" type="ORF">GCM10022381_14990</name>
</gene>
<dbReference type="InterPro" id="IPR029058">
    <property type="entry name" value="AB_hydrolase_fold"/>
</dbReference>
<organism evidence="1 2">
    <name type="scientific">Leifsonia kafniensis</name>
    <dbReference type="NCBI Taxonomy" id="475957"/>
    <lineage>
        <taxon>Bacteria</taxon>
        <taxon>Bacillati</taxon>
        <taxon>Actinomycetota</taxon>
        <taxon>Actinomycetes</taxon>
        <taxon>Micrococcales</taxon>
        <taxon>Microbacteriaceae</taxon>
        <taxon>Leifsonia</taxon>
    </lineage>
</organism>
<dbReference type="Proteomes" id="UP001501803">
    <property type="component" value="Unassembled WGS sequence"/>
</dbReference>
<comment type="caution">
    <text evidence="1">The sequence shown here is derived from an EMBL/GenBank/DDBJ whole genome shotgun (WGS) entry which is preliminary data.</text>
</comment>
<dbReference type="PANTHER" id="PTHR37946:SF1">
    <property type="entry name" value="SLL1969 PROTEIN"/>
    <property type="match status" value="1"/>
</dbReference>
<dbReference type="PANTHER" id="PTHR37946">
    <property type="entry name" value="SLL1969 PROTEIN"/>
    <property type="match status" value="1"/>
</dbReference>
<evidence type="ECO:0000313" key="1">
    <source>
        <dbReference type="EMBL" id="GAA3872975.1"/>
    </source>
</evidence>
<dbReference type="InterPro" id="IPR010315">
    <property type="entry name" value="DUF915_hydro-like"/>
</dbReference>
<evidence type="ECO:0000313" key="2">
    <source>
        <dbReference type="Proteomes" id="UP001501803"/>
    </source>
</evidence>
<dbReference type="Gene3D" id="3.40.50.1820">
    <property type="entry name" value="alpha/beta hydrolase"/>
    <property type="match status" value="1"/>
</dbReference>
<protein>
    <recommendedName>
        <fullName evidence="3">Alpha/beta hydrolase</fullName>
    </recommendedName>
</protein>
<dbReference type="SUPFAM" id="SSF53474">
    <property type="entry name" value="alpha/beta-Hydrolases"/>
    <property type="match status" value="1"/>
</dbReference>
<sequence length="235" mass="26175">MSVRQLSAWGLDYVYAGVQQARSLTHRRSPECFADGDPALPAIVLLPGVYETWLFLEPVARRLNAGGFRVFTVPELSFNRMSIPRSAEIVASVLNRLHRNHGTTEFVLVAHSKGGLIGKHLMLDHSDEESQQFDIRGLVAIATPFSGSHYAQFLPSRTLRAFSPRDSIVRALLEQQQINERIVSIYGEFDPHIPGGSGLDGAHNIELPLSGHFRILQSDLLIETVEREVTAFAHR</sequence>
<dbReference type="RefSeq" id="WP_345064108.1">
    <property type="nucleotide sequence ID" value="NZ_BAABCN010000002.1"/>
</dbReference>
<reference evidence="2" key="1">
    <citation type="journal article" date="2019" name="Int. J. Syst. Evol. Microbiol.">
        <title>The Global Catalogue of Microorganisms (GCM) 10K type strain sequencing project: providing services to taxonomists for standard genome sequencing and annotation.</title>
        <authorList>
            <consortium name="The Broad Institute Genomics Platform"/>
            <consortium name="The Broad Institute Genome Sequencing Center for Infectious Disease"/>
            <person name="Wu L."/>
            <person name="Ma J."/>
        </authorList>
    </citation>
    <scope>NUCLEOTIDE SEQUENCE [LARGE SCALE GENOMIC DNA]</scope>
    <source>
        <strain evidence="2">JCM 17021</strain>
    </source>
</reference>
<name>A0ABP7KCJ0_9MICO</name>
<proteinExistence type="predicted"/>
<dbReference type="EMBL" id="BAABCN010000002">
    <property type="protein sequence ID" value="GAA3872975.1"/>
    <property type="molecule type" value="Genomic_DNA"/>
</dbReference>
<keyword evidence="2" id="KW-1185">Reference proteome</keyword>
<dbReference type="Pfam" id="PF06028">
    <property type="entry name" value="DUF915"/>
    <property type="match status" value="1"/>
</dbReference>